<dbReference type="PANTHER" id="PTHR35377">
    <property type="entry name" value="ANTITOXIN VAPB49-RELATED-RELATED"/>
    <property type="match status" value="1"/>
</dbReference>
<dbReference type="EMBL" id="CBTK010000008">
    <property type="protein sequence ID" value="CDH43133.1"/>
    <property type="molecule type" value="Genomic_DNA"/>
</dbReference>
<dbReference type="Pfam" id="PF02604">
    <property type="entry name" value="PhdYeFM_antitox"/>
    <property type="match status" value="1"/>
</dbReference>
<dbReference type="Gene3D" id="3.40.1620.10">
    <property type="entry name" value="YefM-like domain"/>
    <property type="match status" value="1"/>
</dbReference>
<keyword evidence="4" id="KW-1185">Reference proteome</keyword>
<gene>
    <name evidence="3" type="ORF">BN874_1050008</name>
</gene>
<sequence length="81" mass="9082">MIQQINIHEAKTQLSRLLERSLLGEEFIIAKAGKPVARLTPIKPARQPRRLGLLDGELQIPDDFNAPLPETLLNAFEGRRG</sequence>
<dbReference type="PANTHER" id="PTHR35377:SF4">
    <property type="entry name" value="PREVENT-HOST-DEATH FAMILY PROTEIN"/>
    <property type="match status" value="1"/>
</dbReference>
<reference evidence="3 4" key="1">
    <citation type="journal article" date="2014" name="ISME J.">
        <title>Candidatus Competibacter-lineage genomes retrieved from metagenomes reveal functional metabolic diversity.</title>
        <authorList>
            <person name="McIlroy S.J."/>
            <person name="Albertsen M."/>
            <person name="Andresen E.K."/>
            <person name="Saunders A.M."/>
            <person name="Kristiansen R."/>
            <person name="Stokholm-Bjerregaard M."/>
            <person name="Nielsen K.L."/>
            <person name="Nielsen P.H."/>
        </authorList>
    </citation>
    <scope>NUCLEOTIDE SEQUENCE [LARGE SCALE GENOMIC DNA]</scope>
    <source>
        <strain evidence="3 4">Run_B_J11</strain>
    </source>
</reference>
<proteinExistence type="inferred from homology"/>
<comment type="caution">
    <text evidence="3">The sequence shown here is derived from an EMBL/GenBank/DDBJ whole genome shotgun (WGS) entry which is preliminary data.</text>
</comment>
<protein>
    <recommendedName>
        <fullName evidence="2">Antitoxin</fullName>
    </recommendedName>
</protein>
<dbReference type="NCBIfam" id="TIGR01552">
    <property type="entry name" value="phd_fam"/>
    <property type="match status" value="1"/>
</dbReference>
<organism evidence="3 4">
    <name type="scientific">Candidatus Contendobacter odensis Run_B_J11</name>
    <dbReference type="NCBI Taxonomy" id="1400861"/>
    <lineage>
        <taxon>Bacteria</taxon>
        <taxon>Pseudomonadati</taxon>
        <taxon>Pseudomonadota</taxon>
        <taxon>Gammaproteobacteria</taxon>
        <taxon>Candidatus Competibacteraceae</taxon>
        <taxon>Candidatus Contendibacter</taxon>
    </lineage>
</organism>
<evidence type="ECO:0000313" key="4">
    <source>
        <dbReference type="Proteomes" id="UP000019184"/>
    </source>
</evidence>
<accession>A0A7U7J276</accession>
<comment type="similarity">
    <text evidence="1 2">Belongs to the phD/YefM antitoxin family.</text>
</comment>
<dbReference type="InterPro" id="IPR051416">
    <property type="entry name" value="phD-YefM_TA_antitoxins"/>
</dbReference>
<evidence type="ECO:0000256" key="1">
    <source>
        <dbReference type="ARBA" id="ARBA00009981"/>
    </source>
</evidence>
<evidence type="ECO:0000256" key="2">
    <source>
        <dbReference type="RuleBase" id="RU362080"/>
    </source>
</evidence>
<dbReference type="SUPFAM" id="SSF143120">
    <property type="entry name" value="YefM-like"/>
    <property type="match status" value="1"/>
</dbReference>
<dbReference type="InterPro" id="IPR006442">
    <property type="entry name" value="Antitoxin_Phd/YefM"/>
</dbReference>
<name>A0A7U7J276_9GAMM</name>
<comment type="function">
    <text evidence="2">Antitoxin component of a type II toxin-antitoxin (TA) system.</text>
</comment>
<dbReference type="InterPro" id="IPR036165">
    <property type="entry name" value="YefM-like_sf"/>
</dbReference>
<evidence type="ECO:0000313" key="3">
    <source>
        <dbReference type="EMBL" id="CDH43133.1"/>
    </source>
</evidence>
<dbReference type="Proteomes" id="UP000019184">
    <property type="component" value="Unassembled WGS sequence"/>
</dbReference>
<dbReference type="AlphaFoldDB" id="A0A7U7J276"/>
<dbReference type="RefSeq" id="WP_420886093.1">
    <property type="nucleotide sequence ID" value="NZ_CBTK010000008.1"/>
</dbReference>